<dbReference type="EMBL" id="CM020620">
    <property type="protein sequence ID" value="KAK1869681.1"/>
    <property type="molecule type" value="Genomic_DNA"/>
</dbReference>
<reference evidence="1" key="1">
    <citation type="submission" date="2019-11" db="EMBL/GenBank/DDBJ databases">
        <title>Nori genome reveals adaptations in red seaweeds to the harsh intertidal environment.</title>
        <authorList>
            <person name="Wang D."/>
            <person name="Mao Y."/>
        </authorList>
    </citation>
    <scope>NUCLEOTIDE SEQUENCE</scope>
    <source>
        <tissue evidence="1">Gametophyte</tissue>
    </source>
</reference>
<gene>
    <name evidence="1" type="ORF">I4F81_012150</name>
</gene>
<sequence length="355" mass="35243">MAFLAAPPTALFSPVSGVSARSRWPGATRRRAAGAGVGVGAPAGAGGLARAAPSSPGLPGLGRSSPATTTPGAPTTPRASASGGLSGTVLVVGASRGLGRLVVDALAAGRAAGRVSSDDGGDSGGGGGGAVAADLVIHATTRVHDTTDGGEDAAGGAGIGRSATDDGAVPLAAVADGVTVVDVREREEVAALLAATRPTVVISCVGGTTLDERRPDYIGNQNIIDAAVDTGVQRFVLVSAMGAGNSEDAVPFQAMDYMRSFFLDKSRAEMYLKESGPLEDGPATGTAVVTESPTGYGGIVRADLADLLVGAAASPLATGKTFTAVDRTKVLLTSPYVRPLEFWEELPFTPFSLSG</sequence>
<evidence type="ECO:0000313" key="2">
    <source>
        <dbReference type="Proteomes" id="UP000798662"/>
    </source>
</evidence>
<evidence type="ECO:0000313" key="1">
    <source>
        <dbReference type="EMBL" id="KAK1869681.1"/>
    </source>
</evidence>
<organism evidence="1 2">
    <name type="scientific">Pyropia yezoensis</name>
    <name type="common">Susabi-nori</name>
    <name type="synonym">Porphyra yezoensis</name>
    <dbReference type="NCBI Taxonomy" id="2788"/>
    <lineage>
        <taxon>Eukaryota</taxon>
        <taxon>Rhodophyta</taxon>
        <taxon>Bangiophyceae</taxon>
        <taxon>Bangiales</taxon>
        <taxon>Bangiaceae</taxon>
        <taxon>Pyropia</taxon>
    </lineage>
</organism>
<dbReference type="Proteomes" id="UP000798662">
    <property type="component" value="Chromosome 3"/>
</dbReference>
<protein>
    <submittedName>
        <fullName evidence="1">Uncharacterized protein</fullName>
    </submittedName>
</protein>
<name>A0ACC3CI39_PYRYE</name>
<keyword evidence="2" id="KW-1185">Reference proteome</keyword>
<comment type="caution">
    <text evidence="1">The sequence shown here is derived from an EMBL/GenBank/DDBJ whole genome shotgun (WGS) entry which is preliminary data.</text>
</comment>
<accession>A0ACC3CI39</accession>
<proteinExistence type="predicted"/>